<dbReference type="PANTHER" id="PTHR48025">
    <property type="entry name" value="OS02G0815200 PROTEIN"/>
    <property type="match status" value="1"/>
</dbReference>
<evidence type="ECO:0000256" key="3">
    <source>
        <dbReference type="SAM" id="MobiDB-lite"/>
    </source>
</evidence>
<dbReference type="GO" id="GO:0003729">
    <property type="term" value="F:mRNA binding"/>
    <property type="evidence" value="ECO:0007669"/>
    <property type="project" value="TreeGrafter"/>
</dbReference>
<dbReference type="SUPFAM" id="SSF54928">
    <property type="entry name" value="RNA-binding domain, RBD"/>
    <property type="match status" value="2"/>
</dbReference>
<dbReference type="InterPro" id="IPR012677">
    <property type="entry name" value="Nucleotide-bd_a/b_plait_sf"/>
</dbReference>
<dbReference type="GO" id="GO:1901259">
    <property type="term" value="P:chloroplast rRNA processing"/>
    <property type="evidence" value="ECO:0007669"/>
    <property type="project" value="TreeGrafter"/>
</dbReference>
<evidence type="ECO:0000313" key="6">
    <source>
        <dbReference type="Proteomes" id="UP000825729"/>
    </source>
</evidence>
<feature type="domain" description="RRM" evidence="4">
    <location>
        <begin position="168"/>
        <end position="247"/>
    </location>
</feature>
<dbReference type="Pfam" id="PF00076">
    <property type="entry name" value="RRM_1"/>
    <property type="match status" value="2"/>
</dbReference>
<dbReference type="AlphaFoldDB" id="A0AAV7DYW9"/>
<dbReference type="InterPro" id="IPR000504">
    <property type="entry name" value="RRM_dom"/>
</dbReference>
<feature type="region of interest" description="Disordered" evidence="3">
    <location>
        <begin position="255"/>
        <end position="275"/>
    </location>
</feature>
<dbReference type="InterPro" id="IPR035979">
    <property type="entry name" value="RBD_domain_sf"/>
</dbReference>
<dbReference type="Gene3D" id="3.30.70.330">
    <property type="match status" value="2"/>
</dbReference>
<protein>
    <recommendedName>
        <fullName evidence="4">RRM domain-containing protein</fullName>
    </recommendedName>
</protein>
<dbReference type="InterPro" id="IPR050502">
    <property type="entry name" value="Euk_RNA-bind_prot"/>
</dbReference>
<gene>
    <name evidence="5" type="ORF">H6P81_020478</name>
</gene>
<reference evidence="5 6" key="1">
    <citation type="submission" date="2021-07" db="EMBL/GenBank/DDBJ databases">
        <title>The Aristolochia fimbriata genome: insights into angiosperm evolution, floral development and chemical biosynthesis.</title>
        <authorList>
            <person name="Jiao Y."/>
        </authorList>
    </citation>
    <scope>NUCLEOTIDE SEQUENCE [LARGE SCALE GENOMIC DNA]</scope>
    <source>
        <strain evidence="5">IBCAS-2021</strain>
        <tissue evidence="5">Leaf</tissue>
    </source>
</reference>
<evidence type="ECO:0000256" key="2">
    <source>
        <dbReference type="PROSITE-ProRule" id="PRU00176"/>
    </source>
</evidence>
<dbReference type="GO" id="GO:0009535">
    <property type="term" value="C:chloroplast thylakoid membrane"/>
    <property type="evidence" value="ECO:0007669"/>
    <property type="project" value="TreeGrafter"/>
</dbReference>
<dbReference type="Proteomes" id="UP000825729">
    <property type="component" value="Unassembled WGS sequence"/>
</dbReference>
<feature type="domain" description="RRM" evidence="4">
    <location>
        <begin position="76"/>
        <end position="153"/>
    </location>
</feature>
<comment type="caution">
    <text evidence="5">The sequence shown here is derived from an EMBL/GenBank/DDBJ whole genome shotgun (WGS) entry which is preliminary data.</text>
</comment>
<keyword evidence="1 2" id="KW-0694">RNA-binding</keyword>
<accession>A0AAV7DYW9</accession>
<sequence length="275" mass="30469">MALFLNLHPALSRGIRESPSQHLFLRKAPQVLLFSSPSSSRTQWRSSVFAVASSAPTSSPIVEAPVDEADSIPDRTRLIAQNIPWTCTSDDIRTLFEQFGTVEDVELSMYNKIRNRGLAFVKMGSEEEAVQALTELDSYELDGRVIKVEYSRSKKKSSSPPNAPMRKFNVFVGNLAWRVRSNDLRDLFGYPSDTVLSADIVHQTKTRRPAGYGFVSFSTKEAAEAAISAFNGKSFMGRPLIVGFSKLRVSALEQSGEHLEETSEKGTEDISVEAK</sequence>
<evidence type="ECO:0000259" key="4">
    <source>
        <dbReference type="PROSITE" id="PS50102"/>
    </source>
</evidence>
<evidence type="ECO:0000256" key="1">
    <source>
        <dbReference type="ARBA" id="ARBA00022884"/>
    </source>
</evidence>
<dbReference type="PROSITE" id="PS50102">
    <property type="entry name" value="RRM"/>
    <property type="match status" value="2"/>
</dbReference>
<dbReference type="SMART" id="SM00360">
    <property type="entry name" value="RRM"/>
    <property type="match status" value="2"/>
</dbReference>
<dbReference type="PANTHER" id="PTHR48025:SF17">
    <property type="entry name" value="28 KDA RIBONUCLEOPROTEIN, CHLOROPLASTIC"/>
    <property type="match status" value="1"/>
</dbReference>
<evidence type="ECO:0000313" key="5">
    <source>
        <dbReference type="EMBL" id="KAG9440313.1"/>
    </source>
</evidence>
<proteinExistence type="predicted"/>
<organism evidence="5 6">
    <name type="scientific">Aristolochia fimbriata</name>
    <name type="common">White veined hardy Dutchman's pipe vine</name>
    <dbReference type="NCBI Taxonomy" id="158543"/>
    <lineage>
        <taxon>Eukaryota</taxon>
        <taxon>Viridiplantae</taxon>
        <taxon>Streptophyta</taxon>
        <taxon>Embryophyta</taxon>
        <taxon>Tracheophyta</taxon>
        <taxon>Spermatophyta</taxon>
        <taxon>Magnoliopsida</taxon>
        <taxon>Magnoliidae</taxon>
        <taxon>Piperales</taxon>
        <taxon>Aristolochiaceae</taxon>
        <taxon>Aristolochia</taxon>
    </lineage>
</organism>
<keyword evidence="6" id="KW-1185">Reference proteome</keyword>
<dbReference type="EMBL" id="JAINDJ010000008">
    <property type="protein sequence ID" value="KAG9440313.1"/>
    <property type="molecule type" value="Genomic_DNA"/>
</dbReference>
<name>A0AAV7DYW9_ARIFI</name>